<dbReference type="Proteomes" id="UP000471633">
    <property type="component" value="Unassembled WGS sequence"/>
</dbReference>
<dbReference type="AlphaFoldDB" id="A0A094ZXA2"/>
<reference evidence="2" key="4">
    <citation type="journal article" date="2022" name="PLoS Pathog.">
        <title>Chromosome-level genome of Schistosoma haematobium underpins genome-wide explorations of molecular variation.</title>
        <authorList>
            <person name="Stroehlein A.J."/>
            <person name="Korhonen P.K."/>
            <person name="Lee V.V."/>
            <person name="Ralph S.A."/>
            <person name="Mentink-Kane M."/>
            <person name="You H."/>
            <person name="McManus D.P."/>
            <person name="Tchuente L.T."/>
            <person name="Stothard J.R."/>
            <person name="Kaur P."/>
            <person name="Dudchenko O."/>
            <person name="Aiden E.L."/>
            <person name="Yang B."/>
            <person name="Yang H."/>
            <person name="Emery A.M."/>
            <person name="Webster B.L."/>
            <person name="Brindley P.J."/>
            <person name="Rollinson D."/>
            <person name="Chang B.C.H."/>
            <person name="Gasser R.B."/>
            <person name="Young N.D."/>
        </authorList>
    </citation>
    <scope>NUCLEOTIDE SEQUENCE</scope>
</reference>
<protein>
    <submittedName>
        <fullName evidence="3">Uncharacterized protein</fullName>
    </submittedName>
</protein>
<evidence type="ECO:0000313" key="4">
    <source>
        <dbReference type="Proteomes" id="UP000471633"/>
    </source>
</evidence>
<keyword evidence="1" id="KW-0472">Membrane</keyword>
<feature type="transmembrane region" description="Helical" evidence="1">
    <location>
        <begin position="7"/>
        <end position="29"/>
    </location>
</feature>
<evidence type="ECO:0000313" key="2">
    <source>
        <dbReference type="EMBL" id="KAH9590912.1"/>
    </source>
</evidence>
<reference evidence="3" key="1">
    <citation type="journal article" date="2012" name="Nat. Genet.">
        <title>Whole-genome sequence of Schistosoma haematobium.</title>
        <authorList>
            <person name="Young N.D."/>
            <person name="Jex A.R."/>
            <person name="Li B."/>
            <person name="Liu S."/>
            <person name="Yang L."/>
            <person name="Xiong Z."/>
            <person name="Li Y."/>
            <person name="Cantacessi C."/>
            <person name="Hall R.S."/>
            <person name="Xu X."/>
            <person name="Chen F."/>
            <person name="Wu X."/>
            <person name="Zerlotini A."/>
            <person name="Oliveira G."/>
            <person name="Hofmann A."/>
            <person name="Zhang G."/>
            <person name="Fang X."/>
            <person name="Kang Y."/>
            <person name="Campbell B.E."/>
            <person name="Loukas A."/>
            <person name="Ranganathan S."/>
            <person name="Rollinson D."/>
            <person name="Rinaldi G."/>
            <person name="Brindley P.J."/>
            <person name="Yang H."/>
            <person name="Wang J."/>
            <person name="Wang J."/>
            <person name="Gasser R.B."/>
        </authorList>
    </citation>
    <scope>NUCLEOTIDE SEQUENCE [LARGE SCALE GENOMIC DNA]</scope>
</reference>
<evidence type="ECO:0000256" key="1">
    <source>
        <dbReference type="SAM" id="Phobius"/>
    </source>
</evidence>
<keyword evidence="1" id="KW-0812">Transmembrane</keyword>
<keyword evidence="1" id="KW-1133">Transmembrane helix</keyword>
<dbReference type="RefSeq" id="XP_012797521.1">
    <property type="nucleotide sequence ID" value="XM_012942067.2"/>
</dbReference>
<organism evidence="3">
    <name type="scientific">Schistosoma haematobium</name>
    <name type="common">Blood fluke</name>
    <dbReference type="NCBI Taxonomy" id="6185"/>
    <lineage>
        <taxon>Eukaryota</taxon>
        <taxon>Metazoa</taxon>
        <taxon>Spiralia</taxon>
        <taxon>Lophotrochozoa</taxon>
        <taxon>Platyhelminthes</taxon>
        <taxon>Trematoda</taxon>
        <taxon>Digenea</taxon>
        <taxon>Strigeidida</taxon>
        <taxon>Schistosomatoidea</taxon>
        <taxon>Schistosomatidae</taxon>
        <taxon>Schistosoma</taxon>
    </lineage>
</organism>
<dbReference type="GeneID" id="24593523"/>
<dbReference type="KEGG" id="shx:MS3_00003402"/>
<dbReference type="EMBL" id="AMPZ03000002">
    <property type="protein sequence ID" value="KAH9590912.1"/>
    <property type="molecule type" value="Genomic_DNA"/>
</dbReference>
<sequence length="273" mass="29949">MITTGSAFSLAAMISLKPTLLVVMIISTIQISETAVASNPRTFNSNSWRGNTYLVSYPASERSPYAMARQDQQTNLPGPKTKYINRYSTFQSDVPSYPLFVQPTMNSDPKQPTYLVEQQPVQSHTAITYPSDQQIQPTATNTVSDDEMEITPRTIAQNPQYSDSSIVGGPDDGVIGSNGGILGSPQDVAVVESAGQSLYSGDMRQNQYLYPSPVPPDPRLYSSPMNPPRYQLDKRINTAYYGIGQYEQPLYSQVPRGTMPSSQYTNGITSASM</sequence>
<name>A0A094ZXA2_SCHHA</name>
<gene>
    <name evidence="2" type="ORF">MS3_00003402</name>
    <name evidence="3" type="ORF">MS3_06112</name>
</gene>
<accession>A0A094ZXA2</accession>
<keyword evidence="4" id="KW-1185">Reference proteome</keyword>
<reference evidence="2" key="3">
    <citation type="submission" date="2021-06" db="EMBL/GenBank/DDBJ databases">
        <title>Chromosome-level genome assembly for S. haematobium.</title>
        <authorList>
            <person name="Stroehlein A.J."/>
        </authorList>
    </citation>
    <scope>NUCLEOTIDE SEQUENCE</scope>
</reference>
<dbReference type="CTD" id="24593523"/>
<dbReference type="EMBL" id="KL250923">
    <property type="protein sequence ID" value="KGB37759.1"/>
    <property type="molecule type" value="Genomic_DNA"/>
</dbReference>
<proteinExistence type="predicted"/>
<evidence type="ECO:0000313" key="3">
    <source>
        <dbReference type="EMBL" id="KGB37759.1"/>
    </source>
</evidence>
<reference evidence="2" key="2">
    <citation type="journal article" date="2019" name="Gigascience">
        <title>High-quality Schistosoma haematobium genome achieved by single-molecule and long-range sequencing.</title>
        <authorList>
            <person name="Stroehlein A.J."/>
            <person name="Korhonen P.K."/>
            <person name="Chong T.M."/>
            <person name="Lim Y.L."/>
            <person name="Chan K.G."/>
            <person name="Webster B."/>
            <person name="Rollinson D."/>
            <person name="Brindley P.J."/>
            <person name="Gasser R.B."/>
            <person name="Young N.D."/>
        </authorList>
    </citation>
    <scope>NUCLEOTIDE SEQUENCE</scope>
</reference>